<evidence type="ECO:0008006" key="5">
    <source>
        <dbReference type="Google" id="ProtNLM"/>
    </source>
</evidence>
<dbReference type="Pfam" id="PF20981">
    <property type="entry name" value="AAR2_1st"/>
    <property type="match status" value="1"/>
</dbReference>
<accession>A0A7S1WYF8</accession>
<dbReference type="CDD" id="cd13777">
    <property type="entry name" value="Aar2_N"/>
    <property type="match status" value="1"/>
</dbReference>
<evidence type="ECO:0000256" key="1">
    <source>
        <dbReference type="ARBA" id="ARBA00006281"/>
    </source>
</evidence>
<dbReference type="InterPro" id="IPR007946">
    <property type="entry name" value="AAR2"/>
</dbReference>
<dbReference type="GO" id="GO:0000244">
    <property type="term" value="P:spliceosomal tri-snRNP complex assembly"/>
    <property type="evidence" value="ECO:0007669"/>
    <property type="project" value="TreeGrafter"/>
</dbReference>
<dbReference type="CDD" id="cd13778">
    <property type="entry name" value="Aar2_C"/>
    <property type="match status" value="1"/>
</dbReference>
<evidence type="ECO:0000259" key="2">
    <source>
        <dbReference type="Pfam" id="PF05282"/>
    </source>
</evidence>
<evidence type="ECO:0000313" key="4">
    <source>
        <dbReference type="EMBL" id="CAD9199467.1"/>
    </source>
</evidence>
<dbReference type="AlphaFoldDB" id="A0A7S1WYF8"/>
<sequence>MSVPYSMEIDPDKARELAERGGTLLLLGVPAGTAVGIDHQMFLSGPKFCGVKMVPPGPHMLTYYSVASSPGGFSAPNVRWLYLSTSQVTVLRWNGEVELLDELTDEDEAGRYAQGVRRFDFDAGLAPYNLPAWPVWQEIAGRVTSDLIERIMPMCGTASVVAEAQLAEDTAAEVQLEEQLRARSASGEDGGPSTSSPVVSAAAMERLGRCRYTPIPIKVARPGMTPAEITAANLDRSAALERLVREGYGGEEGALLGEFQMAFANFVVGHSLAGYAQWKDTLHLLCTSSQAANGPSADVLASFARILRKQLQVSLTPGSKTSQGEGMLDATPFGVPMVEELLSASFLRPLLSDWFEDLDGCVTLPQALRSEATKLRDLLASRLGLEFGISCLEEDEDDEYAPVVVDM</sequence>
<dbReference type="InterPro" id="IPR033648">
    <property type="entry name" value="AAR2_C"/>
</dbReference>
<dbReference type="Gene3D" id="2.60.34.20">
    <property type="match status" value="1"/>
</dbReference>
<dbReference type="InterPro" id="IPR033647">
    <property type="entry name" value="Aar2_N"/>
</dbReference>
<dbReference type="PANTHER" id="PTHR12689:SF4">
    <property type="entry name" value="PROTEIN AAR2 HOMOLOG"/>
    <property type="match status" value="1"/>
</dbReference>
<dbReference type="InterPro" id="IPR038516">
    <property type="entry name" value="AAR2_N_sf"/>
</dbReference>
<organism evidence="4">
    <name type="scientific">Tetraselmis chuii</name>
    <dbReference type="NCBI Taxonomy" id="63592"/>
    <lineage>
        <taxon>Eukaryota</taxon>
        <taxon>Viridiplantae</taxon>
        <taxon>Chlorophyta</taxon>
        <taxon>core chlorophytes</taxon>
        <taxon>Chlorodendrophyceae</taxon>
        <taxon>Chlorodendrales</taxon>
        <taxon>Chlorodendraceae</taxon>
        <taxon>Tetraselmis</taxon>
    </lineage>
</organism>
<feature type="domain" description="AAR2 C-terminal" evidence="2">
    <location>
        <begin position="212"/>
        <end position="387"/>
    </location>
</feature>
<dbReference type="PANTHER" id="PTHR12689">
    <property type="entry name" value="A1 CISTRON SPLICING FACTOR AAR2-RELATED"/>
    <property type="match status" value="1"/>
</dbReference>
<gene>
    <name evidence="4" type="ORF">TCHU04912_LOCUS1700</name>
</gene>
<dbReference type="EMBL" id="HBGG01003528">
    <property type="protein sequence ID" value="CAD9199467.1"/>
    <property type="molecule type" value="Transcribed_RNA"/>
</dbReference>
<evidence type="ECO:0000259" key="3">
    <source>
        <dbReference type="Pfam" id="PF20981"/>
    </source>
</evidence>
<protein>
    <recommendedName>
        <fullName evidence="5">Protein AAR2 homolog</fullName>
    </recommendedName>
</protein>
<name>A0A7S1WYF8_9CHLO</name>
<feature type="domain" description="AAR2 N-terminal" evidence="3">
    <location>
        <begin position="21"/>
        <end position="153"/>
    </location>
</feature>
<dbReference type="InterPro" id="IPR038514">
    <property type="entry name" value="AAR2_C_sf"/>
</dbReference>
<dbReference type="Pfam" id="PF05282">
    <property type="entry name" value="AAR2"/>
    <property type="match status" value="1"/>
</dbReference>
<proteinExistence type="inferred from homology"/>
<dbReference type="Gene3D" id="1.25.40.550">
    <property type="entry name" value="Aar2, C-terminal domain-like"/>
    <property type="match status" value="1"/>
</dbReference>
<comment type="similarity">
    <text evidence="1">Belongs to the AAR2 family.</text>
</comment>
<reference evidence="4" key="1">
    <citation type="submission" date="2021-01" db="EMBL/GenBank/DDBJ databases">
        <authorList>
            <person name="Corre E."/>
            <person name="Pelletier E."/>
            <person name="Niang G."/>
            <person name="Scheremetjew M."/>
            <person name="Finn R."/>
            <person name="Kale V."/>
            <person name="Holt S."/>
            <person name="Cochrane G."/>
            <person name="Meng A."/>
            <person name="Brown T."/>
            <person name="Cohen L."/>
        </authorList>
    </citation>
    <scope>NUCLEOTIDE SEQUENCE</scope>
    <source>
        <strain evidence="4">PLY429</strain>
    </source>
</reference>